<dbReference type="InterPro" id="IPR013762">
    <property type="entry name" value="Integrase-like_cat_sf"/>
</dbReference>
<reference evidence="5 6" key="1">
    <citation type="journal article" date="2015" name="Int. J. Syst. Evol. Microbiol.">
        <title>Amycolatopsis rhabdoformis sp. nov., an actinomycete isolated from a tropical forest soil.</title>
        <authorList>
            <person name="Souza W.R."/>
            <person name="Silva R.E."/>
            <person name="Goodfellow M."/>
            <person name="Busarakam K."/>
            <person name="Figueiro F.S."/>
            <person name="Ferreira D."/>
            <person name="Rodrigues-Filho E."/>
            <person name="Moraes L.A.B."/>
            <person name="Zucchi T.D."/>
        </authorList>
    </citation>
    <scope>NUCLEOTIDE SEQUENCE [LARGE SCALE GENOMIC DNA]</scope>
    <source>
        <strain evidence="5 6">NCIMB 14900</strain>
    </source>
</reference>
<gene>
    <name evidence="5" type="ORF">VSH64_24750</name>
</gene>
<comment type="similarity">
    <text evidence="1">Belongs to the 'phage' integrase family.</text>
</comment>
<keyword evidence="2" id="KW-0238">DNA-binding</keyword>
<evidence type="ECO:0000313" key="6">
    <source>
        <dbReference type="Proteomes" id="UP001330812"/>
    </source>
</evidence>
<keyword evidence="3" id="KW-0233">DNA recombination</keyword>
<dbReference type="EMBL" id="CP142149">
    <property type="protein sequence ID" value="WSE26088.1"/>
    <property type="molecule type" value="Genomic_DNA"/>
</dbReference>
<proteinExistence type="inferred from homology"/>
<sequence length="386" mass="43311">MASIERRPRSDGTIAYRVIWRDPDTSAKDSLTFDDEAEAERAKKFLNANGQRLSDAARALGKVRGNAPTITEILTGYVDHLTGIQERTRDDYRSYLTNHIDPFIGHIPIDHENLDGIAKEWVNEREDAGMGGKTMRNVHAFLSAGIGSAVPKHRPDNPFYGMRLPEYMPDEIVYLTQREFALLLAKVPPFYRLAVKFLVSTGVRWGEFVVLRVRDLELFGEIPAIRVTKALKRQRNGSYVGTTKTGRNGRRTVSIPELLVPELEEMTVGRDLDAPLFPGPRGARLRENNFRDRIWAPSIAAANAEYDQDQVFVPRAQRLNKSPRIHDLRHTHASWQIAAGVDMATVSRRLGHESIKTTVDIYGHLDPTQLSRSADAANAALLAIQG</sequence>
<evidence type="ECO:0000256" key="1">
    <source>
        <dbReference type="ARBA" id="ARBA00008857"/>
    </source>
</evidence>
<dbReference type="InterPro" id="IPR002104">
    <property type="entry name" value="Integrase_catalytic"/>
</dbReference>
<evidence type="ECO:0000256" key="3">
    <source>
        <dbReference type="ARBA" id="ARBA00023172"/>
    </source>
</evidence>
<evidence type="ECO:0000313" key="5">
    <source>
        <dbReference type="EMBL" id="WSE26088.1"/>
    </source>
</evidence>
<dbReference type="Gene3D" id="1.10.443.10">
    <property type="entry name" value="Intergrase catalytic core"/>
    <property type="match status" value="1"/>
</dbReference>
<dbReference type="CDD" id="cd01189">
    <property type="entry name" value="INT_ICEBs1_C_like"/>
    <property type="match status" value="1"/>
</dbReference>
<dbReference type="InterPro" id="IPR050090">
    <property type="entry name" value="Tyrosine_recombinase_XerCD"/>
</dbReference>
<dbReference type="PANTHER" id="PTHR30349:SF64">
    <property type="entry name" value="PROPHAGE INTEGRASE INTD-RELATED"/>
    <property type="match status" value="1"/>
</dbReference>
<evidence type="ECO:0000259" key="4">
    <source>
        <dbReference type="PROSITE" id="PS51898"/>
    </source>
</evidence>
<dbReference type="SUPFAM" id="SSF56349">
    <property type="entry name" value="DNA breaking-rejoining enzymes"/>
    <property type="match status" value="1"/>
</dbReference>
<dbReference type="Proteomes" id="UP001330812">
    <property type="component" value="Chromosome"/>
</dbReference>
<feature type="domain" description="Tyr recombinase" evidence="4">
    <location>
        <begin position="170"/>
        <end position="375"/>
    </location>
</feature>
<dbReference type="InterPro" id="IPR010998">
    <property type="entry name" value="Integrase_recombinase_N"/>
</dbReference>
<accession>A0ABZ1HWX2</accession>
<dbReference type="Gene3D" id="1.10.150.130">
    <property type="match status" value="1"/>
</dbReference>
<dbReference type="Pfam" id="PF00589">
    <property type="entry name" value="Phage_integrase"/>
    <property type="match status" value="1"/>
</dbReference>
<keyword evidence="6" id="KW-1185">Reference proteome</keyword>
<dbReference type="PROSITE" id="PS51898">
    <property type="entry name" value="TYR_RECOMBINASE"/>
    <property type="match status" value="1"/>
</dbReference>
<protein>
    <submittedName>
        <fullName evidence="5">Site-specific integrase</fullName>
    </submittedName>
</protein>
<dbReference type="RefSeq" id="WP_326565055.1">
    <property type="nucleotide sequence ID" value="NZ_CP142149.1"/>
</dbReference>
<dbReference type="InterPro" id="IPR011010">
    <property type="entry name" value="DNA_brk_join_enz"/>
</dbReference>
<organism evidence="5 6">
    <name type="scientific">Amycolatopsis rhabdoformis</name>
    <dbReference type="NCBI Taxonomy" id="1448059"/>
    <lineage>
        <taxon>Bacteria</taxon>
        <taxon>Bacillati</taxon>
        <taxon>Actinomycetota</taxon>
        <taxon>Actinomycetes</taxon>
        <taxon>Pseudonocardiales</taxon>
        <taxon>Pseudonocardiaceae</taxon>
        <taxon>Amycolatopsis</taxon>
    </lineage>
</organism>
<name>A0ABZ1HWX2_9PSEU</name>
<dbReference type="PANTHER" id="PTHR30349">
    <property type="entry name" value="PHAGE INTEGRASE-RELATED"/>
    <property type="match status" value="1"/>
</dbReference>
<evidence type="ECO:0000256" key="2">
    <source>
        <dbReference type="ARBA" id="ARBA00023125"/>
    </source>
</evidence>